<dbReference type="AlphaFoldDB" id="A0A411PJA0"/>
<evidence type="ECO:0000256" key="1">
    <source>
        <dbReference type="ARBA" id="ARBA00022485"/>
    </source>
</evidence>
<evidence type="ECO:0000313" key="8">
    <source>
        <dbReference type="Proteomes" id="UP000291106"/>
    </source>
</evidence>
<sequence length="190" mass="20927">MTKRYVLVHDENKCIGCQACNVACRSENNVPESVTRIQVRIEGPHGNFPNLHFKYNRVSCEQCENAPCVKVCPTGAAYVADDGIVSINEKKCVGCLYCVAACPYKVRFINPDTKVPDKCDFCKKTRLARGESPACVSVCPTDALCFGDANDPQSEVSQLLDTKTNYQQKANLGTQPRVYRIPSRKGGIKA</sequence>
<feature type="domain" description="4Fe-4S ferredoxin-type" evidence="6">
    <location>
        <begin position="83"/>
        <end position="112"/>
    </location>
</feature>
<dbReference type="Proteomes" id="UP000291106">
    <property type="component" value="Chromosome"/>
</dbReference>
<feature type="domain" description="4Fe-4S ferredoxin-type" evidence="6">
    <location>
        <begin position="5"/>
        <end position="34"/>
    </location>
</feature>
<dbReference type="SUPFAM" id="SSF54862">
    <property type="entry name" value="4Fe-4S ferredoxins"/>
    <property type="match status" value="1"/>
</dbReference>
<keyword evidence="2" id="KW-0479">Metal-binding</keyword>
<evidence type="ECO:0000256" key="3">
    <source>
        <dbReference type="ARBA" id="ARBA00022737"/>
    </source>
</evidence>
<dbReference type="FunFam" id="3.30.70.20:FF:000014">
    <property type="entry name" value="Cytochrome c nitrite reductase, Fe-S protein"/>
    <property type="match status" value="1"/>
</dbReference>
<dbReference type="PROSITE" id="PS00198">
    <property type="entry name" value="4FE4S_FER_1"/>
    <property type="match status" value="1"/>
</dbReference>
<protein>
    <submittedName>
        <fullName evidence="7">4Fe-4S dicluster domain-containing protein</fullName>
    </submittedName>
</protein>
<keyword evidence="1" id="KW-0004">4Fe-4S</keyword>
<dbReference type="PANTHER" id="PTHR43177:SF3">
    <property type="entry name" value="PROTEIN NRFC HOMOLOG"/>
    <property type="match status" value="1"/>
</dbReference>
<dbReference type="OrthoDB" id="9779457at2"/>
<dbReference type="KEGG" id="smai:EXU30_13325"/>
<name>A0A411PJA0_9GAMM</name>
<dbReference type="InterPro" id="IPR017896">
    <property type="entry name" value="4Fe4S_Fe-S-bd"/>
</dbReference>
<evidence type="ECO:0000259" key="6">
    <source>
        <dbReference type="PROSITE" id="PS51379"/>
    </source>
</evidence>
<dbReference type="CDD" id="cd10551">
    <property type="entry name" value="PsrB"/>
    <property type="match status" value="1"/>
</dbReference>
<keyword evidence="4" id="KW-0408">Iron</keyword>
<evidence type="ECO:0000256" key="5">
    <source>
        <dbReference type="ARBA" id="ARBA00023014"/>
    </source>
</evidence>
<dbReference type="EMBL" id="CP036200">
    <property type="protein sequence ID" value="QBF83564.1"/>
    <property type="molecule type" value="Genomic_DNA"/>
</dbReference>
<evidence type="ECO:0000256" key="4">
    <source>
        <dbReference type="ARBA" id="ARBA00023004"/>
    </source>
</evidence>
<dbReference type="PANTHER" id="PTHR43177">
    <property type="entry name" value="PROTEIN NRFC"/>
    <property type="match status" value="1"/>
</dbReference>
<dbReference type="GO" id="GO:0051539">
    <property type="term" value="F:4 iron, 4 sulfur cluster binding"/>
    <property type="evidence" value="ECO:0007669"/>
    <property type="project" value="UniProtKB-KW"/>
</dbReference>
<evidence type="ECO:0000313" key="7">
    <source>
        <dbReference type="EMBL" id="QBF83564.1"/>
    </source>
</evidence>
<feature type="domain" description="4Fe-4S ferredoxin-type" evidence="6">
    <location>
        <begin position="51"/>
        <end position="82"/>
    </location>
</feature>
<reference evidence="7 8" key="1">
    <citation type="submission" date="2019-02" db="EMBL/GenBank/DDBJ databases">
        <title>Shewanella sp. D4-2 isolated from Dokdo Island.</title>
        <authorList>
            <person name="Baek K."/>
        </authorList>
    </citation>
    <scope>NUCLEOTIDE SEQUENCE [LARGE SCALE GENOMIC DNA]</scope>
    <source>
        <strain evidence="7 8">D4-2</strain>
    </source>
</reference>
<dbReference type="InterPro" id="IPR017900">
    <property type="entry name" value="4Fe4S_Fe_S_CS"/>
</dbReference>
<evidence type="ECO:0000256" key="2">
    <source>
        <dbReference type="ARBA" id="ARBA00022723"/>
    </source>
</evidence>
<gene>
    <name evidence="7" type="ORF">EXU30_13325</name>
</gene>
<accession>A0A411PJA0</accession>
<dbReference type="Gene3D" id="3.30.70.20">
    <property type="match status" value="2"/>
</dbReference>
<organism evidence="7 8">
    <name type="scientific">Shewanella maritima</name>
    <dbReference type="NCBI Taxonomy" id="2520507"/>
    <lineage>
        <taxon>Bacteria</taxon>
        <taxon>Pseudomonadati</taxon>
        <taxon>Pseudomonadota</taxon>
        <taxon>Gammaproteobacteria</taxon>
        <taxon>Alteromonadales</taxon>
        <taxon>Shewanellaceae</taxon>
        <taxon>Shewanella</taxon>
    </lineage>
</organism>
<proteinExistence type="predicted"/>
<keyword evidence="3" id="KW-0677">Repeat</keyword>
<keyword evidence="5" id="KW-0411">Iron-sulfur</keyword>
<dbReference type="GO" id="GO:0046872">
    <property type="term" value="F:metal ion binding"/>
    <property type="evidence" value="ECO:0007669"/>
    <property type="project" value="UniProtKB-KW"/>
</dbReference>
<dbReference type="RefSeq" id="WP_130600803.1">
    <property type="nucleotide sequence ID" value="NZ_CP036200.1"/>
</dbReference>
<dbReference type="Pfam" id="PF13247">
    <property type="entry name" value="Fer4_11"/>
    <property type="match status" value="1"/>
</dbReference>
<dbReference type="InterPro" id="IPR050954">
    <property type="entry name" value="ET_IronSulfur_Cluster-Binding"/>
</dbReference>
<dbReference type="PROSITE" id="PS51379">
    <property type="entry name" value="4FE4S_FER_2"/>
    <property type="match status" value="3"/>
</dbReference>
<keyword evidence="8" id="KW-1185">Reference proteome</keyword>